<organism evidence="2 3">
    <name type="scientific">Grifola frondosa</name>
    <name type="common">Maitake</name>
    <name type="synonym">Polyporus frondosus</name>
    <dbReference type="NCBI Taxonomy" id="5627"/>
    <lineage>
        <taxon>Eukaryota</taxon>
        <taxon>Fungi</taxon>
        <taxon>Dikarya</taxon>
        <taxon>Basidiomycota</taxon>
        <taxon>Agaricomycotina</taxon>
        <taxon>Agaricomycetes</taxon>
        <taxon>Polyporales</taxon>
        <taxon>Grifolaceae</taxon>
        <taxon>Grifola</taxon>
    </lineage>
</organism>
<dbReference type="STRING" id="5627.A0A1C7MMG6"/>
<evidence type="ECO:0000256" key="1">
    <source>
        <dbReference type="SAM" id="Phobius"/>
    </source>
</evidence>
<proteinExistence type="predicted"/>
<gene>
    <name evidence="2" type="ORF">A0H81_02525</name>
</gene>
<evidence type="ECO:0000313" key="3">
    <source>
        <dbReference type="Proteomes" id="UP000092993"/>
    </source>
</evidence>
<comment type="caution">
    <text evidence="2">The sequence shown here is derived from an EMBL/GenBank/DDBJ whole genome shotgun (WGS) entry which is preliminary data.</text>
</comment>
<name>A0A1C7MMG6_GRIFR</name>
<feature type="transmembrane region" description="Helical" evidence="1">
    <location>
        <begin position="128"/>
        <end position="150"/>
    </location>
</feature>
<dbReference type="OrthoDB" id="3346251at2759"/>
<evidence type="ECO:0000313" key="2">
    <source>
        <dbReference type="EMBL" id="OBZ78070.1"/>
    </source>
</evidence>
<dbReference type="Proteomes" id="UP000092993">
    <property type="component" value="Unassembled WGS sequence"/>
</dbReference>
<reference evidence="2 3" key="1">
    <citation type="submission" date="2016-03" db="EMBL/GenBank/DDBJ databases">
        <title>Whole genome sequencing of Grifola frondosa 9006-11.</title>
        <authorList>
            <person name="Min B."/>
            <person name="Park H."/>
            <person name="Kim J.-G."/>
            <person name="Cho H."/>
            <person name="Oh Y.-L."/>
            <person name="Kong W.-S."/>
            <person name="Choi I.-G."/>
        </authorList>
    </citation>
    <scope>NUCLEOTIDE SEQUENCE [LARGE SCALE GENOMIC DNA]</scope>
    <source>
        <strain evidence="2 3">9006-11</strain>
    </source>
</reference>
<dbReference type="EMBL" id="LUGG01000002">
    <property type="protein sequence ID" value="OBZ78070.1"/>
    <property type="molecule type" value="Genomic_DNA"/>
</dbReference>
<sequence>MAILQGAAAVEDESWLHPFHPNPLDALGRCTRSFARIDVLWTMVSQYTDAYWRVDLCYIAEHGLPDRPRYQVRKLSMHQWSITELDLLKNLEYLKTTHRSHVDIDRRVSVQAHHNCTAGNVPSHLSVWLYYLVTMVYDVVTLGISSFYLLRFKPPAGSRMSHLVKVMLHDGLVYFIALTGVNIFNLILYRTTDETTQSSGASLGYTITWIMSQRILIHLRDAAAEHNRMPTTHIVVSRPLTSARSVSQAMRSQFESKVRIDDHFSTSGVVVVSHAGEEESRVSDLDLEHGDFDVQVQIEESVAVEYDSQAFERESYRTPRLMWEERSRAS</sequence>
<accession>A0A1C7MMG6</accession>
<protein>
    <submittedName>
        <fullName evidence="2">Uncharacterized protein</fullName>
    </submittedName>
</protein>
<dbReference type="AlphaFoldDB" id="A0A1C7MMG6"/>
<keyword evidence="1" id="KW-1133">Transmembrane helix</keyword>
<keyword evidence="1" id="KW-0812">Transmembrane</keyword>
<keyword evidence="3" id="KW-1185">Reference proteome</keyword>
<keyword evidence="1" id="KW-0472">Membrane</keyword>
<feature type="transmembrane region" description="Helical" evidence="1">
    <location>
        <begin position="171"/>
        <end position="189"/>
    </location>
</feature>